<sequence>MMDFADDEQKRRKALRPVVGLKLCRRGNPLAGQPLAINQRKKERESITMAEAVDC</sequence>
<protein>
    <submittedName>
        <fullName evidence="1">Predicted protein</fullName>
    </submittedName>
</protein>
<organism evidence="2">
    <name type="scientific">Leptosphaeria maculans (strain JN3 / isolate v23.1.3 / race Av1-4-5-6-7-8)</name>
    <name type="common">Blackleg fungus</name>
    <name type="synonym">Phoma lingam</name>
    <dbReference type="NCBI Taxonomy" id="985895"/>
    <lineage>
        <taxon>Eukaryota</taxon>
        <taxon>Fungi</taxon>
        <taxon>Dikarya</taxon>
        <taxon>Ascomycota</taxon>
        <taxon>Pezizomycotina</taxon>
        <taxon>Dothideomycetes</taxon>
        <taxon>Pleosporomycetidae</taxon>
        <taxon>Pleosporales</taxon>
        <taxon>Pleosporineae</taxon>
        <taxon>Leptosphaeriaceae</taxon>
        <taxon>Plenodomus</taxon>
        <taxon>Plenodomus lingam/Leptosphaeria maculans species complex</taxon>
    </lineage>
</organism>
<dbReference type="InParanoid" id="E4ZPY9"/>
<reference evidence="2" key="1">
    <citation type="journal article" date="2011" name="Nat. Commun.">
        <title>Effector diversification within compartments of the Leptosphaeria maculans genome affected by Repeat-Induced Point mutations.</title>
        <authorList>
            <person name="Rouxel T."/>
            <person name="Grandaubert J."/>
            <person name="Hane J.K."/>
            <person name="Hoede C."/>
            <person name="van de Wouw A.P."/>
            <person name="Couloux A."/>
            <person name="Dominguez V."/>
            <person name="Anthouard V."/>
            <person name="Bally P."/>
            <person name="Bourras S."/>
            <person name="Cozijnsen A.J."/>
            <person name="Ciuffetti L.M."/>
            <person name="Degrave A."/>
            <person name="Dilmaghani A."/>
            <person name="Duret L."/>
            <person name="Fudal I."/>
            <person name="Goodwin S.B."/>
            <person name="Gout L."/>
            <person name="Glaser N."/>
            <person name="Linglin J."/>
            <person name="Kema G.H.J."/>
            <person name="Lapalu N."/>
            <person name="Lawrence C.B."/>
            <person name="May K."/>
            <person name="Meyer M."/>
            <person name="Ollivier B."/>
            <person name="Poulain J."/>
            <person name="Schoch C.L."/>
            <person name="Simon A."/>
            <person name="Spatafora J.W."/>
            <person name="Stachowiak A."/>
            <person name="Turgeon B.G."/>
            <person name="Tyler B.M."/>
            <person name="Vincent D."/>
            <person name="Weissenbach J."/>
            <person name="Amselem J."/>
            <person name="Quesneville H."/>
            <person name="Oliver R.P."/>
            <person name="Wincker P."/>
            <person name="Balesdent M.-H."/>
            <person name="Howlett B.J."/>
        </authorList>
    </citation>
    <scope>NUCLEOTIDE SEQUENCE [LARGE SCALE GENOMIC DNA]</scope>
    <source>
        <strain evidence="2">JN3 / isolate v23.1.3 / race Av1-4-5-6-7-8</strain>
    </source>
</reference>
<evidence type="ECO:0000313" key="1">
    <source>
        <dbReference type="EMBL" id="CBX93524.1"/>
    </source>
</evidence>
<dbReference type="EMBL" id="FP929105">
    <property type="protein sequence ID" value="CBX93524.1"/>
    <property type="molecule type" value="Genomic_DNA"/>
</dbReference>
<keyword evidence="2" id="KW-1185">Reference proteome</keyword>
<gene>
    <name evidence="1" type="ORF">LEMA_uP044250.1</name>
</gene>
<dbReference type="HOGENOM" id="CLU_3032805_0_0_1"/>
<proteinExistence type="predicted"/>
<dbReference type="AlphaFoldDB" id="E4ZPY9"/>
<dbReference type="VEuPathDB" id="FungiDB:LEMA_uP044250.1"/>
<evidence type="ECO:0000313" key="2">
    <source>
        <dbReference type="Proteomes" id="UP000002668"/>
    </source>
</evidence>
<dbReference type="Proteomes" id="UP000002668">
    <property type="component" value="Genome"/>
</dbReference>
<name>E4ZPY9_LEPMJ</name>
<accession>E4ZPY9</accession>